<evidence type="ECO:0000256" key="13">
    <source>
        <dbReference type="RuleBase" id="RU361169"/>
    </source>
</evidence>
<comment type="subcellular location">
    <subcellularLocation>
        <location evidence="1">Secreted</location>
        <location evidence="1">Cell wall</location>
    </subcellularLocation>
</comment>
<name>A0AA88ACM3_FICCA</name>
<keyword evidence="10" id="KW-0961">Cell wall biogenesis/degradation</keyword>
<evidence type="ECO:0000256" key="4">
    <source>
        <dbReference type="ARBA" id="ARBA00022512"/>
    </source>
</evidence>
<feature type="active site" evidence="12">
    <location>
        <position position="269"/>
    </location>
</feature>
<accession>A0AA88ACM3</accession>
<keyword evidence="6" id="KW-0732">Signal</keyword>
<protein>
    <recommendedName>
        <fullName evidence="3">endo-polygalacturonase</fullName>
        <ecNumber evidence="3">3.2.1.15</ecNumber>
    </recommendedName>
</protein>
<evidence type="ECO:0000313" key="15">
    <source>
        <dbReference type="Proteomes" id="UP001187192"/>
    </source>
</evidence>
<evidence type="ECO:0000256" key="5">
    <source>
        <dbReference type="ARBA" id="ARBA00022525"/>
    </source>
</evidence>
<reference evidence="14" key="1">
    <citation type="submission" date="2023-07" db="EMBL/GenBank/DDBJ databases">
        <title>draft genome sequence of fig (Ficus carica).</title>
        <authorList>
            <person name="Takahashi T."/>
            <person name="Nishimura K."/>
        </authorList>
    </citation>
    <scope>NUCLEOTIDE SEQUENCE</scope>
</reference>
<keyword evidence="5" id="KW-0964">Secreted</keyword>
<evidence type="ECO:0000256" key="10">
    <source>
        <dbReference type="ARBA" id="ARBA00023316"/>
    </source>
</evidence>
<dbReference type="GO" id="GO:0004650">
    <property type="term" value="F:polygalacturonase activity"/>
    <property type="evidence" value="ECO:0007669"/>
    <property type="project" value="UniProtKB-EC"/>
</dbReference>
<dbReference type="Gene3D" id="2.160.20.10">
    <property type="entry name" value="Single-stranded right-handed beta-helix, Pectin lyase-like"/>
    <property type="match status" value="1"/>
</dbReference>
<dbReference type="SUPFAM" id="SSF51126">
    <property type="entry name" value="Pectin lyase-like"/>
    <property type="match status" value="1"/>
</dbReference>
<keyword evidence="15" id="KW-1185">Reference proteome</keyword>
<evidence type="ECO:0000256" key="6">
    <source>
        <dbReference type="ARBA" id="ARBA00022729"/>
    </source>
</evidence>
<gene>
    <name evidence="14" type="ORF">TIFTF001_019208</name>
</gene>
<keyword evidence="9 13" id="KW-0326">Glycosidase</keyword>
<dbReference type="InterPro" id="IPR012334">
    <property type="entry name" value="Pectin_lyas_fold"/>
</dbReference>
<dbReference type="GO" id="GO:0005975">
    <property type="term" value="P:carbohydrate metabolic process"/>
    <property type="evidence" value="ECO:0007669"/>
    <property type="project" value="InterPro"/>
</dbReference>
<dbReference type="FunFam" id="2.160.20.10:FF:000032">
    <property type="entry name" value="Pectin lyase-like superfamily protein"/>
    <property type="match status" value="1"/>
</dbReference>
<dbReference type="Pfam" id="PF00295">
    <property type="entry name" value="Glyco_hydro_28"/>
    <property type="match status" value="1"/>
</dbReference>
<evidence type="ECO:0000256" key="2">
    <source>
        <dbReference type="ARBA" id="ARBA00008834"/>
    </source>
</evidence>
<evidence type="ECO:0000256" key="11">
    <source>
        <dbReference type="ARBA" id="ARBA00034074"/>
    </source>
</evidence>
<dbReference type="InterPro" id="IPR006626">
    <property type="entry name" value="PbH1"/>
</dbReference>
<dbReference type="SMART" id="SM00710">
    <property type="entry name" value="PbH1"/>
    <property type="match status" value="6"/>
</dbReference>
<dbReference type="InterPro" id="IPR011050">
    <property type="entry name" value="Pectin_lyase_fold/virulence"/>
</dbReference>
<evidence type="ECO:0000256" key="9">
    <source>
        <dbReference type="ARBA" id="ARBA00023295"/>
    </source>
</evidence>
<evidence type="ECO:0000256" key="7">
    <source>
        <dbReference type="ARBA" id="ARBA00022737"/>
    </source>
</evidence>
<keyword evidence="4" id="KW-0134">Cell wall</keyword>
<evidence type="ECO:0000256" key="8">
    <source>
        <dbReference type="ARBA" id="ARBA00022801"/>
    </source>
</evidence>
<evidence type="ECO:0000256" key="1">
    <source>
        <dbReference type="ARBA" id="ARBA00004191"/>
    </source>
</evidence>
<dbReference type="EMBL" id="BTGU01000032">
    <property type="protein sequence ID" value="GMN50044.1"/>
    <property type="molecule type" value="Genomic_DNA"/>
</dbReference>
<evidence type="ECO:0000313" key="14">
    <source>
        <dbReference type="EMBL" id="GMN50044.1"/>
    </source>
</evidence>
<keyword evidence="8 13" id="KW-0378">Hydrolase</keyword>
<dbReference type="InterPro" id="IPR000743">
    <property type="entry name" value="Glyco_hydro_28"/>
</dbReference>
<dbReference type="Proteomes" id="UP001187192">
    <property type="component" value="Unassembled WGS sequence"/>
</dbReference>
<dbReference type="PANTHER" id="PTHR31375">
    <property type="match status" value="1"/>
</dbReference>
<keyword evidence="7" id="KW-0677">Repeat</keyword>
<evidence type="ECO:0000256" key="3">
    <source>
        <dbReference type="ARBA" id="ARBA00012736"/>
    </source>
</evidence>
<dbReference type="EC" id="3.2.1.15" evidence="3"/>
<dbReference type="Gramene" id="FCD_00003245-RA">
    <property type="protein sequence ID" value="FCD_00003245-RA:cds"/>
    <property type="gene ID" value="FCD_00003245"/>
</dbReference>
<sequence>MRRFRYCSSSLCVVGLTFVLVFWSSLGFDSLLELPRSGTAKTRLRTKRVLSVRDFGAKGDGISNDTQALINAWDTACSSPERTAVVVPADSSCLVHPIYLGGPCRSKVTLLIAGTIVAPTDPEAWYGLNTRKWLYIHNVNHLTIEGGGTIDGKGQKWWARSCKVNPANPCRHAPRALTFHKCNSLRVKDLTVVNSQQMHMAFTNCIRVSVSNIKLLAPSSSPNTDAIHISSSRGVQVTDSTFMTGDDCISLVGNSSEISIRNIVCGPGHGISIGSLGKGSSWSQVSDVTVDGASLSNTKNGVRIKTWQGGAGFVSRVTFQNMTMKNVNNPIIIDQYYCDSRRPCLNQTSAVKVENVSFIDIRGTSAKEEAIKFACSNSMPCEGLYLKDIRLLSSKGKRTRSFCWEAYGSISGVVYPPVIIFPRDGFIKKPGLSESYSLR</sequence>
<dbReference type="AlphaFoldDB" id="A0AA88ACM3"/>
<comment type="similarity">
    <text evidence="2 13">Belongs to the glycosyl hydrolase 28 family.</text>
</comment>
<evidence type="ECO:0000256" key="12">
    <source>
        <dbReference type="PROSITE-ProRule" id="PRU10052"/>
    </source>
</evidence>
<dbReference type="PROSITE" id="PS00502">
    <property type="entry name" value="POLYGALACTURONASE"/>
    <property type="match status" value="1"/>
</dbReference>
<dbReference type="GO" id="GO:0071555">
    <property type="term" value="P:cell wall organization"/>
    <property type="evidence" value="ECO:0007669"/>
    <property type="project" value="UniProtKB-KW"/>
</dbReference>
<proteinExistence type="inferred from homology"/>
<comment type="catalytic activity">
    <reaction evidence="11">
        <text>(1,4-alpha-D-galacturonosyl)n+m + H2O = (1,4-alpha-D-galacturonosyl)n + (1,4-alpha-D-galacturonosyl)m.</text>
        <dbReference type="EC" id="3.2.1.15"/>
    </reaction>
</comment>
<organism evidence="14 15">
    <name type="scientific">Ficus carica</name>
    <name type="common">Common fig</name>
    <dbReference type="NCBI Taxonomy" id="3494"/>
    <lineage>
        <taxon>Eukaryota</taxon>
        <taxon>Viridiplantae</taxon>
        <taxon>Streptophyta</taxon>
        <taxon>Embryophyta</taxon>
        <taxon>Tracheophyta</taxon>
        <taxon>Spermatophyta</taxon>
        <taxon>Magnoliopsida</taxon>
        <taxon>eudicotyledons</taxon>
        <taxon>Gunneridae</taxon>
        <taxon>Pentapetalae</taxon>
        <taxon>rosids</taxon>
        <taxon>fabids</taxon>
        <taxon>Rosales</taxon>
        <taxon>Moraceae</taxon>
        <taxon>Ficeae</taxon>
        <taxon>Ficus</taxon>
    </lineage>
</organism>
<comment type="caution">
    <text evidence="14">The sequence shown here is derived from an EMBL/GenBank/DDBJ whole genome shotgun (WGS) entry which is preliminary data.</text>
</comment>